<feature type="chain" id="PRO_5045361190" evidence="1">
    <location>
        <begin position="22"/>
        <end position="201"/>
    </location>
</feature>
<dbReference type="EMBL" id="JACOIK010000001">
    <property type="protein sequence ID" value="MBD1431372.1"/>
    <property type="molecule type" value="Genomic_DNA"/>
</dbReference>
<proteinExistence type="predicted"/>
<evidence type="ECO:0000313" key="3">
    <source>
        <dbReference type="Proteomes" id="UP000602759"/>
    </source>
</evidence>
<name>A0ABR7YJ68_9SPHI</name>
<feature type="signal peptide" evidence="1">
    <location>
        <begin position="1"/>
        <end position="21"/>
    </location>
</feature>
<dbReference type="Proteomes" id="UP000602759">
    <property type="component" value="Unassembled WGS sequence"/>
</dbReference>
<keyword evidence="3" id="KW-1185">Reference proteome</keyword>
<evidence type="ECO:0000313" key="2">
    <source>
        <dbReference type="EMBL" id="MBD1431372.1"/>
    </source>
</evidence>
<accession>A0ABR7YJ68</accession>
<comment type="caution">
    <text evidence="2">The sequence shown here is derived from an EMBL/GenBank/DDBJ whole genome shotgun (WGS) entry which is preliminary data.</text>
</comment>
<sequence>MKAKLLYIATLLMLLSSSCKREFEDNLNFTEDIAAEVYGDNQLLFSKIFQFATGSTYLWFDIRNEIANFSKPAMNLTYVLNPEGDPSEQLTMIKRIDLRGMLYSYDAEKEELTILDYPLDIATGTDIPADIVFSFFRKQKDGCELTTDPNQRRQCERTFVLQIDRIEFKEIDFVVPVETVVNYDLRTLRLQNLTLELFLTN</sequence>
<dbReference type="PROSITE" id="PS51257">
    <property type="entry name" value="PROKAR_LIPOPROTEIN"/>
    <property type="match status" value="1"/>
</dbReference>
<dbReference type="RefSeq" id="WP_190992396.1">
    <property type="nucleotide sequence ID" value="NZ_JACOIK010000001.1"/>
</dbReference>
<organism evidence="2 3">
    <name type="scientific">Sphingobacterium micropteri</name>
    <dbReference type="NCBI Taxonomy" id="2763501"/>
    <lineage>
        <taxon>Bacteria</taxon>
        <taxon>Pseudomonadati</taxon>
        <taxon>Bacteroidota</taxon>
        <taxon>Sphingobacteriia</taxon>
        <taxon>Sphingobacteriales</taxon>
        <taxon>Sphingobacteriaceae</taxon>
        <taxon>Sphingobacterium</taxon>
    </lineage>
</organism>
<keyword evidence="1" id="KW-0732">Signal</keyword>
<gene>
    <name evidence="2" type="ORF">H8B06_00920</name>
</gene>
<evidence type="ECO:0000256" key="1">
    <source>
        <dbReference type="SAM" id="SignalP"/>
    </source>
</evidence>
<reference evidence="2 3" key="1">
    <citation type="submission" date="2020-08" db="EMBL/GenBank/DDBJ databases">
        <title>Sphingobacterium sp. DN00404 isolated from aquaculture water.</title>
        <authorList>
            <person name="Zhang M."/>
        </authorList>
    </citation>
    <scope>NUCLEOTIDE SEQUENCE [LARGE SCALE GENOMIC DNA]</scope>
    <source>
        <strain evidence="2 3">DN00404</strain>
    </source>
</reference>
<protein>
    <submittedName>
        <fullName evidence="2">Uncharacterized protein</fullName>
    </submittedName>
</protein>